<feature type="region of interest" description="Disordered" evidence="1">
    <location>
        <begin position="1"/>
        <end position="29"/>
    </location>
</feature>
<comment type="caution">
    <text evidence="2">The sequence shown here is derived from an EMBL/GenBank/DDBJ whole genome shotgun (WGS) entry which is preliminary data.</text>
</comment>
<sequence>MGQTTSKHQRKPLNSQNPEALLQPNPSPPLPEGFRWIDGRGFKDEGNPVYLLPNDGTEYERLNEQHFQLRLPCTYCQRIEKWNQGSRCWLWIRHLVCLDAALTVHHGGPALAKIFKHIYAALRLRGVNILYVSSMDPILESIGLEIVNHTYASTALGWGPNVELGNKLKANCEKGFIAFGPNITNALGMSREEYDKLVEDAVGEFGDKLKPYSNWDIYITRKPSSTEA</sequence>
<keyword evidence="3" id="KW-1185">Reference proteome</keyword>
<evidence type="ECO:0000256" key="1">
    <source>
        <dbReference type="SAM" id="MobiDB-lite"/>
    </source>
</evidence>
<gene>
    <name evidence="2" type="ORF">BC938DRAFT_479699</name>
</gene>
<dbReference type="EMBL" id="RBNJ01004133">
    <property type="protein sequence ID" value="RUS30225.1"/>
    <property type="molecule type" value="Genomic_DNA"/>
</dbReference>
<accession>A0A433QKD7</accession>
<dbReference type="AlphaFoldDB" id="A0A433QKD7"/>
<reference evidence="2 3" key="1">
    <citation type="journal article" date="2018" name="New Phytol.">
        <title>Phylogenomics of Endogonaceae and evolution of mycorrhizas within Mucoromycota.</title>
        <authorList>
            <person name="Chang Y."/>
            <person name="Desiro A."/>
            <person name="Na H."/>
            <person name="Sandor L."/>
            <person name="Lipzen A."/>
            <person name="Clum A."/>
            <person name="Barry K."/>
            <person name="Grigoriev I.V."/>
            <person name="Martin F.M."/>
            <person name="Stajich J.E."/>
            <person name="Smith M.E."/>
            <person name="Bonito G."/>
            <person name="Spatafora J.W."/>
        </authorList>
    </citation>
    <scope>NUCLEOTIDE SEQUENCE [LARGE SCALE GENOMIC DNA]</scope>
    <source>
        <strain evidence="2 3">AD002</strain>
    </source>
</reference>
<name>A0A433QKD7_9FUNG</name>
<organism evidence="2 3">
    <name type="scientific">Jimgerdemannia flammicorona</name>
    <dbReference type="NCBI Taxonomy" id="994334"/>
    <lineage>
        <taxon>Eukaryota</taxon>
        <taxon>Fungi</taxon>
        <taxon>Fungi incertae sedis</taxon>
        <taxon>Mucoromycota</taxon>
        <taxon>Mucoromycotina</taxon>
        <taxon>Endogonomycetes</taxon>
        <taxon>Endogonales</taxon>
        <taxon>Endogonaceae</taxon>
        <taxon>Jimgerdemannia</taxon>
    </lineage>
</organism>
<feature type="compositionally biased region" description="Polar residues" evidence="1">
    <location>
        <begin position="1"/>
        <end position="18"/>
    </location>
</feature>
<protein>
    <submittedName>
        <fullName evidence="2">Uncharacterized protein</fullName>
    </submittedName>
</protein>
<dbReference type="Proteomes" id="UP000274822">
    <property type="component" value="Unassembled WGS sequence"/>
</dbReference>
<evidence type="ECO:0000313" key="3">
    <source>
        <dbReference type="Proteomes" id="UP000274822"/>
    </source>
</evidence>
<evidence type="ECO:0000313" key="2">
    <source>
        <dbReference type="EMBL" id="RUS30225.1"/>
    </source>
</evidence>
<proteinExistence type="predicted"/>